<sequence>MCMHAFLEILFMTAVGAVIGGFTNYLAIKMLFRPYEAIYIKNWRLPFTPGLIPKRREEIAKQLGEMVVRHLVTPESIEKKLLSPGFRKETAQWMADTFLKWLEMSWTTPQIAGFFKADLSAERVQNGIKEFIRTRYGEAKQHIAPQTLEALLPEAVIKKAEEKIPVLADLIIARISEYISSPAGRTKIEGMISHFLDDRGMIGAMVKRFIGNTSIADKIQPEITRALQEPGMKATMAEMLEREWNGLKAKQAGELLPDLPDEEISGWLEKNILSALPVERFLDTPVQAFVARYRNKIEEEWIPVLAEKALHFISKNVPLIIRKLQVADLVRQEVESFPIERLEGLILGITAREFSMITYLGALLGGLIGIVQGVIVLLV</sequence>
<feature type="transmembrane region" description="Helical" evidence="6">
    <location>
        <begin position="6"/>
        <end position="28"/>
    </location>
</feature>
<protein>
    <submittedName>
        <fullName evidence="7">Uncharacterized membrane protein YheB, UPF0754 family</fullName>
    </submittedName>
</protein>
<dbReference type="EMBL" id="FQUB01000007">
    <property type="protein sequence ID" value="SHE56374.1"/>
    <property type="molecule type" value="Genomic_DNA"/>
</dbReference>
<dbReference type="PIRSF" id="PIRSF032178">
    <property type="entry name" value="UCP032178"/>
    <property type="match status" value="1"/>
</dbReference>
<feature type="transmembrane region" description="Helical" evidence="6">
    <location>
        <begin position="357"/>
        <end position="378"/>
    </location>
</feature>
<organism evidence="7 8">
    <name type="scientific">Heyndrickxia coagulans DSM 1 = ATCC 7050</name>
    <dbReference type="NCBI Taxonomy" id="1121088"/>
    <lineage>
        <taxon>Bacteria</taxon>
        <taxon>Bacillati</taxon>
        <taxon>Bacillota</taxon>
        <taxon>Bacilli</taxon>
        <taxon>Bacillales</taxon>
        <taxon>Bacillaceae</taxon>
        <taxon>Heyndrickxia</taxon>
    </lineage>
</organism>
<dbReference type="InterPro" id="IPR016991">
    <property type="entry name" value="UCP032178"/>
</dbReference>
<dbReference type="GO" id="GO:0005886">
    <property type="term" value="C:plasma membrane"/>
    <property type="evidence" value="ECO:0007669"/>
    <property type="project" value="UniProtKB-SubCell"/>
</dbReference>
<evidence type="ECO:0000256" key="2">
    <source>
        <dbReference type="ARBA" id="ARBA00008053"/>
    </source>
</evidence>
<dbReference type="PANTHER" id="PTHR35791:SF1">
    <property type="entry name" value="UPF0754 MEMBRANE PROTEIN YHEB"/>
    <property type="match status" value="1"/>
</dbReference>
<gene>
    <name evidence="7" type="ORF">SAMN02745208_00542</name>
</gene>
<keyword evidence="4 6" id="KW-1133">Transmembrane helix</keyword>
<comment type="subcellular location">
    <subcellularLocation>
        <location evidence="1">Cell membrane</location>
    </subcellularLocation>
</comment>
<name>A0A8B4BTL2_HEYCO</name>
<evidence type="ECO:0000313" key="7">
    <source>
        <dbReference type="EMBL" id="SHE56374.1"/>
    </source>
</evidence>
<comment type="caution">
    <text evidence="7">The sequence shown here is derived from an EMBL/GenBank/DDBJ whole genome shotgun (WGS) entry which is preliminary data.</text>
</comment>
<evidence type="ECO:0000256" key="4">
    <source>
        <dbReference type="ARBA" id="ARBA00022989"/>
    </source>
</evidence>
<dbReference type="Pfam" id="PF04286">
    <property type="entry name" value="DUF445"/>
    <property type="match status" value="1"/>
</dbReference>
<evidence type="ECO:0000256" key="6">
    <source>
        <dbReference type="SAM" id="Phobius"/>
    </source>
</evidence>
<accession>A0A8B4BTL2</accession>
<evidence type="ECO:0000256" key="5">
    <source>
        <dbReference type="ARBA" id="ARBA00023136"/>
    </source>
</evidence>
<comment type="similarity">
    <text evidence="2">Belongs to the UPF0754 family.</text>
</comment>
<dbReference type="Proteomes" id="UP000184029">
    <property type="component" value="Unassembled WGS sequence"/>
</dbReference>
<keyword evidence="5 6" id="KW-0472">Membrane</keyword>
<dbReference type="InterPro" id="IPR007383">
    <property type="entry name" value="DUF445"/>
</dbReference>
<reference evidence="7 8" key="1">
    <citation type="submission" date="2016-11" db="EMBL/GenBank/DDBJ databases">
        <authorList>
            <person name="Varghese N."/>
            <person name="Submissions S."/>
        </authorList>
    </citation>
    <scope>NUCLEOTIDE SEQUENCE [LARGE SCALE GENOMIC DNA]</scope>
    <source>
        <strain evidence="7 8">DSM 1</strain>
    </source>
</reference>
<dbReference type="PANTHER" id="PTHR35791">
    <property type="entry name" value="UPF0754 MEMBRANE PROTEIN YHEB"/>
    <property type="match status" value="1"/>
</dbReference>
<keyword evidence="3 6" id="KW-0812">Transmembrane</keyword>
<dbReference type="AlphaFoldDB" id="A0A8B4BTL2"/>
<evidence type="ECO:0000256" key="3">
    <source>
        <dbReference type="ARBA" id="ARBA00022692"/>
    </source>
</evidence>
<evidence type="ECO:0000313" key="8">
    <source>
        <dbReference type="Proteomes" id="UP000184029"/>
    </source>
</evidence>
<proteinExistence type="inferred from homology"/>
<evidence type="ECO:0000256" key="1">
    <source>
        <dbReference type="ARBA" id="ARBA00004236"/>
    </source>
</evidence>